<dbReference type="InterPro" id="IPR044669">
    <property type="entry name" value="YneE/VCCN1/2-like"/>
</dbReference>
<evidence type="ECO:0000256" key="3">
    <source>
        <dbReference type="ARBA" id="ARBA00022475"/>
    </source>
</evidence>
<feature type="transmembrane region" description="Helical" evidence="9">
    <location>
        <begin position="12"/>
        <end position="39"/>
    </location>
</feature>
<evidence type="ECO:0000256" key="4">
    <source>
        <dbReference type="ARBA" id="ARBA00022692"/>
    </source>
</evidence>
<evidence type="ECO:0008006" key="12">
    <source>
        <dbReference type="Google" id="ProtNLM"/>
    </source>
</evidence>
<organism evidence="10 11">
    <name type="scientific">Durusdinium trenchii</name>
    <dbReference type="NCBI Taxonomy" id="1381693"/>
    <lineage>
        <taxon>Eukaryota</taxon>
        <taxon>Sar</taxon>
        <taxon>Alveolata</taxon>
        <taxon>Dinophyceae</taxon>
        <taxon>Suessiales</taxon>
        <taxon>Symbiodiniaceae</taxon>
        <taxon>Durusdinium</taxon>
    </lineage>
</organism>
<evidence type="ECO:0000256" key="2">
    <source>
        <dbReference type="ARBA" id="ARBA00022448"/>
    </source>
</evidence>
<sequence>MIRYTKGASNTLFYWWGGINRHLLVPSVIYLLFLVALYYVQRRWVLFQIDCSTSGLSMLGSLTVFLLVFRMNQSMARNNEATERTDEMFGEMDFLVHSVCAFMAGAKEDLLHDVVSGQAPRTEEELQQMRLHGELATAIRIHVVRLCVAFGVSCLLYFRVLTAMADAQGILEEEDLIQIVFLHSRLQSLLYEEEMEVVDQYLCITRETDKGEAEYRAEVGRFRIARQKAGLLIRPRHAGDNSEEGCNFVQQTSDIAPPLPKVILGMLMEVCHQPLAQKWGYPERVLNLIASIAADALDQLTHLSGLIMRPVSLAYYQHCRVIVIIFSIMWPLVTEVGENQMGAIFDNIVFPFVVYWAMSGLERLAEMMENPVGDDDTDINLLQQLHELEVGAQLAFELAEKRRSALRRTLARVCPSYMESGKAAQRKSPPMVAPAHFEDHFCWLPIPTVIAEGMVLKHGHVDHVHSAFFEGHIAEFRSFLRRALKRHSAGRRSIYEAIPQDAESEELKVYPEAGADTTMGIIQRDCNGFWHYLAFRSVLTSNLGAGELTRQALWRKRMVHLMGQDHPAAELLQTDSQDTARSVLLRPIMGPRPRKHHVSEALMQAAPRGVPKAQDPKAGYGASDKGPGSPNDLMGSPHAGSGPMPRGGDLLREMDSSPGGHFKDTFPQPPNPPRQAPWSGEDRSSFHP</sequence>
<keyword evidence="11" id="KW-1185">Reference proteome</keyword>
<evidence type="ECO:0000313" key="10">
    <source>
        <dbReference type="EMBL" id="CAK9010495.1"/>
    </source>
</evidence>
<gene>
    <name evidence="10" type="ORF">CCMP2556_LOCUS10087</name>
</gene>
<proteinExistence type="predicted"/>
<keyword evidence="4 9" id="KW-0812">Transmembrane</keyword>
<comment type="subcellular location">
    <subcellularLocation>
        <location evidence="1">Cell membrane</location>
        <topology evidence="1">Multi-pass membrane protein</topology>
    </subcellularLocation>
</comment>
<evidence type="ECO:0000256" key="8">
    <source>
        <dbReference type="SAM" id="MobiDB-lite"/>
    </source>
</evidence>
<evidence type="ECO:0000256" key="7">
    <source>
        <dbReference type="ARBA" id="ARBA00023136"/>
    </source>
</evidence>
<keyword evidence="5 9" id="KW-1133">Transmembrane helix</keyword>
<keyword evidence="6" id="KW-0406">Ion transport</keyword>
<feature type="region of interest" description="Disordered" evidence="8">
    <location>
        <begin position="606"/>
        <end position="688"/>
    </location>
</feature>
<name>A0ABP0J7X7_9DINO</name>
<keyword evidence="7 9" id="KW-0472">Membrane</keyword>
<evidence type="ECO:0000256" key="1">
    <source>
        <dbReference type="ARBA" id="ARBA00004651"/>
    </source>
</evidence>
<dbReference type="Proteomes" id="UP001642484">
    <property type="component" value="Unassembled WGS sequence"/>
</dbReference>
<dbReference type="EMBL" id="CAXAMN010004669">
    <property type="protein sequence ID" value="CAK9010495.1"/>
    <property type="molecule type" value="Genomic_DNA"/>
</dbReference>
<accession>A0ABP0J7X7</accession>
<evidence type="ECO:0000256" key="9">
    <source>
        <dbReference type="SAM" id="Phobius"/>
    </source>
</evidence>
<evidence type="ECO:0000256" key="5">
    <source>
        <dbReference type="ARBA" id="ARBA00022989"/>
    </source>
</evidence>
<evidence type="ECO:0000256" key="6">
    <source>
        <dbReference type="ARBA" id="ARBA00023065"/>
    </source>
</evidence>
<dbReference type="PANTHER" id="PTHR33281:SF19">
    <property type="entry name" value="VOLTAGE-DEPENDENT ANION CHANNEL-FORMING PROTEIN YNEE"/>
    <property type="match status" value="1"/>
</dbReference>
<dbReference type="PANTHER" id="PTHR33281">
    <property type="entry name" value="UPF0187 PROTEIN YNEE"/>
    <property type="match status" value="1"/>
</dbReference>
<keyword evidence="2" id="KW-0813">Transport</keyword>
<keyword evidence="3" id="KW-1003">Cell membrane</keyword>
<comment type="caution">
    <text evidence="10">The sequence shown here is derived from an EMBL/GenBank/DDBJ whole genome shotgun (WGS) entry which is preliminary data.</text>
</comment>
<feature type="transmembrane region" description="Helical" evidence="9">
    <location>
        <begin position="45"/>
        <end position="69"/>
    </location>
</feature>
<reference evidence="10 11" key="1">
    <citation type="submission" date="2024-02" db="EMBL/GenBank/DDBJ databases">
        <authorList>
            <person name="Chen Y."/>
            <person name="Shah S."/>
            <person name="Dougan E. K."/>
            <person name="Thang M."/>
            <person name="Chan C."/>
        </authorList>
    </citation>
    <scope>NUCLEOTIDE SEQUENCE [LARGE SCALE GENOMIC DNA]</scope>
</reference>
<protein>
    <recommendedName>
        <fullName evidence="12">Bestrophin homolog</fullName>
    </recommendedName>
</protein>
<evidence type="ECO:0000313" key="11">
    <source>
        <dbReference type="Proteomes" id="UP001642484"/>
    </source>
</evidence>